<dbReference type="SUPFAM" id="SSF52540">
    <property type="entry name" value="P-loop containing nucleoside triphosphate hydrolases"/>
    <property type="match status" value="1"/>
</dbReference>
<evidence type="ECO:0000313" key="4">
    <source>
        <dbReference type="Proteomes" id="UP000515153"/>
    </source>
</evidence>
<protein>
    <recommendedName>
        <fullName evidence="3">Nephrocystin 3-like N-terminal domain-containing protein</fullName>
    </recommendedName>
</protein>
<dbReference type="Pfam" id="PF24883">
    <property type="entry name" value="NPHP3_N"/>
    <property type="match status" value="1"/>
</dbReference>
<evidence type="ECO:0000256" key="2">
    <source>
        <dbReference type="SAM" id="MobiDB-lite"/>
    </source>
</evidence>
<proteinExistence type="predicted"/>
<dbReference type="InterPro" id="IPR027417">
    <property type="entry name" value="P-loop_NTPase"/>
</dbReference>
<sequence>MSGIEPVAAFSLTCNILQVVCIGRETVRGALQVYHDGKIDHTLTENAAVLESLSREIMTLTTPVVISSSAFNYPTRQDKQLFQLAERCQVAVRDLGEEVDFLSGSQNKARSAAMITNAFKKMWRRSRLERLDQELREAEGLLQAGLLTTIYERCKKTNGALLSLRADLQSFIIEYCQRNAQLEGLVKKHITGEIPNSMQDTKAHVPHTPTTDDDSINHHIRQARKDETRRHEDARQDAQRAGLLQSLEYGRMNERRNQIREAHPKTFQWVLSDGSDGTDDQRGQRSDGGSDGNDTQSWDRFCDWLRSTEKVYWINGKPGSGKSTLIKHLLNELQTRKNLELWKTDPVVVSHFFWRPGPVMQHSIKGLLLSLLHQLASKDKAAVNQIIKMDEFRMLNKETETDWSENELAICLGNIMSCYSRPVVFFLDGLDEVLPDDGALRLLEVINRLSNIGDHKMCLGSRPEPIFVRELSSVPQFRLENLNKSDLQRYCEDNITIPPHYKMVMPKGFELPRYQGHCPGHYFTKSNPPSREDLHAWLVISLLEKADGVFLWVRLTVNAVNKALCKEETVEDLARRLDSLPGDMDASFWVWIFHYNKLNK</sequence>
<keyword evidence="4" id="KW-1185">Reference proteome</keyword>
<evidence type="ECO:0000259" key="3">
    <source>
        <dbReference type="Pfam" id="PF24883"/>
    </source>
</evidence>
<dbReference type="PANTHER" id="PTHR10039">
    <property type="entry name" value="AMELOGENIN"/>
    <property type="match status" value="1"/>
</dbReference>
<feature type="region of interest" description="Disordered" evidence="2">
    <location>
        <begin position="260"/>
        <end position="295"/>
    </location>
</feature>
<dbReference type="Proteomes" id="UP000515153">
    <property type="component" value="Unplaced"/>
</dbReference>
<dbReference type="GeneID" id="41964012"/>
<feature type="domain" description="Nephrocystin 3-like N-terminal" evidence="3">
    <location>
        <begin position="299"/>
        <end position="450"/>
    </location>
</feature>
<reference evidence="5" key="1">
    <citation type="journal article" date="2019" name="Mol. Biol. Evol.">
        <title>Blast fungal genomes show frequent chromosomal changes, gene gains and losses, and effector gene turnover.</title>
        <authorList>
            <person name="Gomez Luciano L.B."/>
            <person name="Jason Tsai I."/>
            <person name="Chuma I."/>
            <person name="Tosa Y."/>
            <person name="Chen Y.H."/>
            <person name="Li J.Y."/>
            <person name="Li M.Y."/>
            <person name="Jade Lu M.Y."/>
            <person name="Nakayashiki H."/>
            <person name="Li W.H."/>
        </authorList>
    </citation>
    <scope>NUCLEOTIDE SEQUENCE</scope>
    <source>
        <strain evidence="5">NI907</strain>
    </source>
</reference>
<feature type="region of interest" description="Disordered" evidence="2">
    <location>
        <begin position="196"/>
        <end position="247"/>
    </location>
</feature>
<dbReference type="KEGG" id="pgri:PgNI_09115"/>
<organism evidence="4 5">
    <name type="scientific">Pyricularia grisea</name>
    <name type="common">Crabgrass-specific blast fungus</name>
    <name type="synonym">Magnaporthe grisea</name>
    <dbReference type="NCBI Taxonomy" id="148305"/>
    <lineage>
        <taxon>Eukaryota</taxon>
        <taxon>Fungi</taxon>
        <taxon>Dikarya</taxon>
        <taxon>Ascomycota</taxon>
        <taxon>Pezizomycotina</taxon>
        <taxon>Sordariomycetes</taxon>
        <taxon>Sordariomycetidae</taxon>
        <taxon>Magnaporthales</taxon>
        <taxon>Pyriculariaceae</taxon>
        <taxon>Pyricularia</taxon>
    </lineage>
</organism>
<evidence type="ECO:0000313" key="5">
    <source>
        <dbReference type="RefSeq" id="XP_030977787.1"/>
    </source>
</evidence>
<dbReference type="PANTHER" id="PTHR10039:SF5">
    <property type="entry name" value="NACHT DOMAIN-CONTAINING PROTEIN"/>
    <property type="match status" value="1"/>
</dbReference>
<accession>A0A6P8ASA5</accession>
<feature type="compositionally biased region" description="Basic and acidic residues" evidence="2">
    <location>
        <begin position="223"/>
        <end position="238"/>
    </location>
</feature>
<dbReference type="AlphaFoldDB" id="A0A6P8ASA5"/>
<dbReference type="InterPro" id="IPR056884">
    <property type="entry name" value="NPHP3-like_N"/>
</dbReference>
<keyword evidence="1" id="KW-0677">Repeat</keyword>
<evidence type="ECO:0000256" key="1">
    <source>
        <dbReference type="ARBA" id="ARBA00022737"/>
    </source>
</evidence>
<reference evidence="5" key="3">
    <citation type="submission" date="2025-08" db="UniProtKB">
        <authorList>
            <consortium name="RefSeq"/>
        </authorList>
    </citation>
    <scope>IDENTIFICATION</scope>
    <source>
        <strain evidence="5">NI907</strain>
    </source>
</reference>
<name>A0A6P8ASA5_PYRGI</name>
<gene>
    <name evidence="5" type="ORF">PgNI_09115</name>
</gene>
<dbReference type="Gene3D" id="3.40.50.300">
    <property type="entry name" value="P-loop containing nucleotide triphosphate hydrolases"/>
    <property type="match status" value="1"/>
</dbReference>
<reference evidence="5" key="2">
    <citation type="submission" date="2019-10" db="EMBL/GenBank/DDBJ databases">
        <authorList>
            <consortium name="NCBI Genome Project"/>
        </authorList>
    </citation>
    <scope>NUCLEOTIDE SEQUENCE</scope>
    <source>
        <strain evidence="5">NI907</strain>
    </source>
</reference>
<dbReference type="RefSeq" id="XP_030977787.1">
    <property type="nucleotide sequence ID" value="XM_031129104.1"/>
</dbReference>